<comment type="subunit">
    <text evidence="11">Homotetramer. Interacts with MFN1 and MFN2; functions as a guanyl-nucleotide exchange factor/GEF for MFN2 and also probably MFN1.</text>
</comment>
<comment type="cofactor">
    <cofactor evidence="14">
        <name>Mg(2+)</name>
        <dbReference type="ChEBI" id="CHEBI:18420"/>
    </cofactor>
    <text evidence="14">Binds 2 magnesium ions per subunit.</text>
</comment>
<evidence type="ECO:0000256" key="8">
    <source>
        <dbReference type="ARBA" id="ARBA00023134"/>
    </source>
</evidence>
<evidence type="ECO:0000256" key="4">
    <source>
        <dbReference type="ARBA" id="ARBA00022695"/>
    </source>
</evidence>
<dbReference type="GO" id="GO:0000287">
    <property type="term" value="F:magnesium ion binding"/>
    <property type="evidence" value="ECO:0007669"/>
    <property type="project" value="UniProtKB-UniRule"/>
</dbReference>
<feature type="binding site" evidence="13">
    <location>
        <begin position="108"/>
        <end position="109"/>
    </location>
    <ligand>
        <name>GTP</name>
        <dbReference type="ChEBI" id="CHEBI:37565"/>
    </ligand>
</feature>
<evidence type="ECO:0000256" key="13">
    <source>
        <dbReference type="PIRSR" id="PIRSR028980-1"/>
    </source>
</evidence>
<dbReference type="GO" id="GO:0005525">
    <property type="term" value="F:GTP binding"/>
    <property type="evidence" value="ECO:0007669"/>
    <property type="project" value="UniProtKB-UniRule"/>
</dbReference>
<evidence type="ECO:0000256" key="6">
    <source>
        <dbReference type="ARBA" id="ARBA00022741"/>
    </source>
</evidence>
<dbReference type="PANTHER" id="PTHR12729:SF6">
    <property type="entry name" value="TRNA(HIS) GUANYLYLTRANSFERASE-RELATED"/>
    <property type="match status" value="1"/>
</dbReference>
<dbReference type="PIRSF" id="PIRSF028980">
    <property type="entry name" value="tRNAHis_guanylyltransferase"/>
    <property type="match status" value="1"/>
</dbReference>
<evidence type="ECO:0000256" key="3">
    <source>
        <dbReference type="ARBA" id="ARBA00022694"/>
    </source>
</evidence>
<reference evidence="17" key="1">
    <citation type="submission" date="2023-03" db="EMBL/GenBank/DDBJ databases">
        <authorList>
            <person name="Steffen K."/>
            <person name="Cardenas P."/>
        </authorList>
    </citation>
    <scope>NUCLEOTIDE SEQUENCE</scope>
</reference>
<keyword evidence="6 12" id="KW-0547">Nucleotide-binding</keyword>
<dbReference type="GO" id="GO:0008193">
    <property type="term" value="F:tRNA guanylyltransferase activity"/>
    <property type="evidence" value="ECO:0007669"/>
    <property type="project" value="UniProtKB-UniRule"/>
</dbReference>
<organism evidence="17 18">
    <name type="scientific">Geodia barretti</name>
    <name type="common">Barrett's horny sponge</name>
    <dbReference type="NCBI Taxonomy" id="519541"/>
    <lineage>
        <taxon>Eukaryota</taxon>
        <taxon>Metazoa</taxon>
        <taxon>Porifera</taxon>
        <taxon>Demospongiae</taxon>
        <taxon>Heteroscleromorpha</taxon>
        <taxon>Tetractinellida</taxon>
        <taxon>Astrophorina</taxon>
        <taxon>Geodiidae</taxon>
        <taxon>Geodia</taxon>
    </lineage>
</organism>
<sequence>MSKVAVFARLLSDYGVARGAGCLRRYFVSVGRVMANSKYEYVRKFEQSDTCLPNTWIVVRLDGKCFHRFSESHGFEKPNDLRCLSLMTNSAQCVMKEFSDIVLAYGQSDEYSFVLRRDTTLYSRRASKLISTMSSHFASSFVFHWSKFFPISPLLYPPTFDGRVVLYPTSANLRDYLSWRQADCHINNLYNTCFWALVHDGMTNTDAVKQLKGTLSSDKNELLFSRFNINYNNIPPVYRKGTTLIWSSQKETVRSKDCSRRAIRSRHDKDMLPGKDSRECN</sequence>
<keyword evidence="3 12" id="KW-0819">tRNA processing</keyword>
<feature type="binding site" evidence="14">
    <location>
        <position position="63"/>
    </location>
    <ligand>
        <name>Mg(2+)</name>
        <dbReference type="ChEBI" id="CHEBI:18420"/>
        <label>1</label>
        <note>catalytic</note>
    </ligand>
</feature>
<dbReference type="EC" id="2.7.7.79" evidence="12"/>
<dbReference type="InterPro" id="IPR007537">
    <property type="entry name" value="tRNAHis_GuaTrfase_Thg1"/>
</dbReference>
<feature type="binding site" evidence="14">
    <location>
        <position position="109"/>
    </location>
    <ligand>
        <name>Mg(2+)</name>
        <dbReference type="ChEBI" id="CHEBI:18420"/>
        <label>2</label>
        <note>catalytic</note>
    </ligand>
</feature>
<dbReference type="PANTHER" id="PTHR12729">
    <property type="entry name" value="TRNA(HIS) GUANYLYLTRANSFERASE-RELATED"/>
    <property type="match status" value="1"/>
</dbReference>
<evidence type="ECO:0000313" key="17">
    <source>
        <dbReference type="EMBL" id="CAI8036930.1"/>
    </source>
</evidence>
<dbReference type="Pfam" id="PF14413">
    <property type="entry name" value="Thg1C"/>
    <property type="match status" value="1"/>
</dbReference>
<dbReference type="AlphaFoldDB" id="A0AA35SVM6"/>
<evidence type="ECO:0000256" key="10">
    <source>
        <dbReference type="ARBA" id="ARBA00058346"/>
    </source>
</evidence>
<evidence type="ECO:0000256" key="7">
    <source>
        <dbReference type="ARBA" id="ARBA00022842"/>
    </source>
</evidence>
<gene>
    <name evidence="17" type="ORF">GBAR_LOCUS20687</name>
</gene>
<dbReference type="InterPro" id="IPR038469">
    <property type="entry name" value="tRNAHis_GuaTrfase_Thg1_sf"/>
</dbReference>
<evidence type="ECO:0000256" key="2">
    <source>
        <dbReference type="ARBA" id="ARBA00022679"/>
    </source>
</evidence>
<evidence type="ECO:0000256" key="1">
    <source>
        <dbReference type="ARBA" id="ARBA00010113"/>
    </source>
</evidence>
<feature type="binding site" evidence="13">
    <location>
        <begin position="62"/>
        <end position="67"/>
    </location>
    <ligand>
        <name>GTP</name>
        <dbReference type="ChEBI" id="CHEBI:37565"/>
    </ligand>
</feature>
<keyword evidence="4 12" id="KW-0548">Nucleotidyltransferase</keyword>
<feature type="binding site" evidence="14">
    <location>
        <position position="109"/>
    </location>
    <ligand>
        <name>Mg(2+)</name>
        <dbReference type="ChEBI" id="CHEBI:18420"/>
        <label>1</label>
        <note>catalytic</note>
    </ligand>
</feature>
<feature type="domain" description="Thg1 C-terminal" evidence="16">
    <location>
        <begin position="172"/>
        <end position="260"/>
    </location>
</feature>
<comment type="function">
    <text evidence="10">Adds a GMP to the 5'-end of tRNA(His) after transcription and RNase P cleavage. This step is essential for proper recognition of the tRNA and for the fidelity of protein synthesis. Also functions as a guanyl-nucleotide exchange factor/GEF for the MFN1 and MFN2 mitofusins thereby regulating mitochondrial fusion. By regulating both mitochondrial dynamics and bioenergetic function, it contributes to cell survival following oxidative stress.</text>
</comment>
<accession>A0AA35SVM6</accession>
<protein>
    <recommendedName>
        <fullName evidence="12">tRNA(His) guanylyltransferase</fullName>
        <ecNumber evidence="12">2.7.7.79</ecNumber>
    </recommendedName>
    <alternativeName>
        <fullName evidence="12">tRNA-histidine guanylyltransferase</fullName>
    </alternativeName>
</protein>
<keyword evidence="2 12" id="KW-0808">Transferase</keyword>
<keyword evidence="18" id="KW-1185">Reference proteome</keyword>
<evidence type="ECO:0000259" key="15">
    <source>
        <dbReference type="Pfam" id="PF04446"/>
    </source>
</evidence>
<dbReference type="Gene3D" id="3.30.70.3000">
    <property type="match status" value="1"/>
</dbReference>
<evidence type="ECO:0000256" key="5">
    <source>
        <dbReference type="ARBA" id="ARBA00022723"/>
    </source>
</evidence>
<evidence type="ECO:0000256" key="14">
    <source>
        <dbReference type="PIRSR" id="PIRSR028980-2"/>
    </source>
</evidence>
<dbReference type="GO" id="GO:0006400">
    <property type="term" value="P:tRNA modification"/>
    <property type="evidence" value="ECO:0007669"/>
    <property type="project" value="UniProtKB-UniRule"/>
</dbReference>
<feature type="domain" description="tRNAHis guanylyltransferase catalytic" evidence="15">
    <location>
        <begin position="39"/>
        <end position="168"/>
    </location>
</feature>
<proteinExistence type="inferred from homology"/>
<keyword evidence="8 12" id="KW-0342">GTP-binding</keyword>
<evidence type="ECO:0000259" key="16">
    <source>
        <dbReference type="Pfam" id="PF14413"/>
    </source>
</evidence>
<dbReference type="InterPro" id="IPR024956">
    <property type="entry name" value="tRNAHis_GuaTrfase_cat"/>
</dbReference>
<comment type="catalytic activity">
    <reaction evidence="9 12">
        <text>a 5'-end ribonucleotide-tRNA(His) + GTP + ATP + H2O = a 5'-end phospho-guanosine-ribonucleotide-tRNA(His) + AMP + 2 diphosphate + H(+)</text>
        <dbReference type="Rhea" id="RHEA:54564"/>
        <dbReference type="Rhea" id="RHEA-COMP:14193"/>
        <dbReference type="Rhea" id="RHEA-COMP:14917"/>
        <dbReference type="ChEBI" id="CHEBI:15377"/>
        <dbReference type="ChEBI" id="CHEBI:15378"/>
        <dbReference type="ChEBI" id="CHEBI:30616"/>
        <dbReference type="ChEBI" id="CHEBI:33019"/>
        <dbReference type="ChEBI" id="CHEBI:37565"/>
        <dbReference type="ChEBI" id="CHEBI:138282"/>
        <dbReference type="ChEBI" id="CHEBI:141847"/>
        <dbReference type="ChEBI" id="CHEBI:456215"/>
        <dbReference type="EC" id="2.7.7.79"/>
    </reaction>
</comment>
<evidence type="ECO:0000256" key="9">
    <source>
        <dbReference type="ARBA" id="ARBA00047281"/>
    </source>
</evidence>
<evidence type="ECO:0000313" key="18">
    <source>
        <dbReference type="Proteomes" id="UP001174909"/>
    </source>
</evidence>
<comment type="similarity">
    <text evidence="1 12">Belongs to the tRNA(His) guanylyltransferase family.</text>
</comment>
<feature type="binding site" evidence="14">
    <location>
        <position position="62"/>
    </location>
    <ligand>
        <name>Mg(2+)</name>
        <dbReference type="ChEBI" id="CHEBI:18420"/>
        <label>2</label>
        <note>catalytic</note>
    </ligand>
</feature>
<dbReference type="InterPro" id="IPR025845">
    <property type="entry name" value="Thg1_C_dom"/>
</dbReference>
<feature type="binding site" evidence="14">
    <location>
        <position position="62"/>
    </location>
    <ligand>
        <name>Mg(2+)</name>
        <dbReference type="ChEBI" id="CHEBI:18420"/>
        <label>1</label>
        <note>catalytic</note>
    </ligand>
</feature>
<keyword evidence="7 12" id="KW-0460">Magnesium</keyword>
<dbReference type="FunFam" id="3.30.70.3000:FF:000001">
    <property type="entry name" value="tRNA(His) guanylyltransferase"/>
    <property type="match status" value="1"/>
</dbReference>
<dbReference type="EMBL" id="CASHTH010002908">
    <property type="protein sequence ID" value="CAI8036930.1"/>
    <property type="molecule type" value="Genomic_DNA"/>
</dbReference>
<dbReference type="Pfam" id="PF04446">
    <property type="entry name" value="Thg1"/>
    <property type="match status" value="1"/>
</dbReference>
<comment type="caution">
    <text evidence="17">The sequence shown here is derived from an EMBL/GenBank/DDBJ whole genome shotgun (WGS) entry which is preliminary data.</text>
</comment>
<dbReference type="Proteomes" id="UP001174909">
    <property type="component" value="Unassembled WGS sequence"/>
</dbReference>
<evidence type="ECO:0000256" key="12">
    <source>
        <dbReference type="PIRNR" id="PIRNR028980"/>
    </source>
</evidence>
<name>A0AA35SVM6_GEOBA</name>
<evidence type="ECO:0000256" key="11">
    <source>
        <dbReference type="ARBA" id="ARBA00065710"/>
    </source>
</evidence>
<keyword evidence="5 12" id="KW-0479">Metal-binding</keyword>